<accession>A0A8E2IVN5</accession>
<dbReference type="GeneID" id="300000275"/>
<evidence type="ECO:0000313" key="2">
    <source>
        <dbReference type="EMBL" id="ORC08789.1"/>
    </source>
</evidence>
<comment type="caution">
    <text evidence="2">The sequence shown here is derived from an EMBL/GenBank/DDBJ whole genome shotgun (WGS) entry which is preliminary data.</text>
</comment>
<dbReference type="AlphaFoldDB" id="A0A8E2IVN5"/>
<name>A0A8E2IVN5_9MYCO</name>
<protein>
    <submittedName>
        <fullName evidence="2">Uncharacterized protein</fullName>
    </submittedName>
</protein>
<sequence length="145" mass="15445">MSRITASLVQPERTTRPGRRDRTGIAGDDQLGDDARGMARIRLTNHLTGALLLSYVLSWTPPRACTPTSILAPTCPTGRRSLPEQLPAQLQCPDAVPCAGAGYPLDGLPRVSLRKASGGTGMALGAAGVVLFRCRARRRLVTWVA</sequence>
<reference evidence="2 3" key="1">
    <citation type="submission" date="2017-02" db="EMBL/GenBank/DDBJ databases">
        <title>Mycobacterium kansasii genomes.</title>
        <authorList>
            <person name="Borowka P."/>
            <person name="Strapagiel D."/>
            <person name="Marciniak B."/>
            <person name="Lach J."/>
            <person name="Bakula Z."/>
            <person name="Van Ingen J."/>
            <person name="Safianowska A."/>
            <person name="Brzostek A."/>
            <person name="Dziadek J."/>
            <person name="Jagielski T."/>
        </authorList>
    </citation>
    <scope>NUCLEOTIDE SEQUENCE [LARGE SCALE GENOMIC DNA]</scope>
    <source>
        <strain evidence="2 3">12MK</strain>
    </source>
</reference>
<dbReference type="EMBL" id="MWQA01000001">
    <property type="protein sequence ID" value="ORC08789.1"/>
    <property type="molecule type" value="Genomic_DNA"/>
</dbReference>
<feature type="compositionally biased region" description="Basic and acidic residues" evidence="1">
    <location>
        <begin position="13"/>
        <end position="23"/>
    </location>
</feature>
<gene>
    <name evidence="2" type="ORF">B4U45_21530</name>
</gene>
<dbReference type="Proteomes" id="UP000192335">
    <property type="component" value="Unassembled WGS sequence"/>
</dbReference>
<proteinExistence type="predicted"/>
<evidence type="ECO:0000313" key="3">
    <source>
        <dbReference type="Proteomes" id="UP000192335"/>
    </source>
</evidence>
<evidence type="ECO:0000256" key="1">
    <source>
        <dbReference type="SAM" id="MobiDB-lite"/>
    </source>
</evidence>
<dbReference type="RefSeq" id="WP_075548890.1">
    <property type="nucleotide sequence ID" value="NZ_CADEAW010000109.1"/>
</dbReference>
<feature type="region of interest" description="Disordered" evidence="1">
    <location>
        <begin position="1"/>
        <end position="31"/>
    </location>
</feature>
<organism evidence="2 3">
    <name type="scientific">Mycobacterium persicum</name>
    <dbReference type="NCBI Taxonomy" id="1487726"/>
    <lineage>
        <taxon>Bacteria</taxon>
        <taxon>Bacillati</taxon>
        <taxon>Actinomycetota</taxon>
        <taxon>Actinomycetes</taxon>
        <taxon>Mycobacteriales</taxon>
        <taxon>Mycobacteriaceae</taxon>
        <taxon>Mycobacterium</taxon>
    </lineage>
</organism>